<feature type="region of interest" description="Disordered" evidence="4">
    <location>
        <begin position="378"/>
        <end position="402"/>
    </location>
</feature>
<feature type="compositionally biased region" description="Basic and acidic residues" evidence="4">
    <location>
        <begin position="698"/>
        <end position="716"/>
    </location>
</feature>
<feature type="region of interest" description="Disordered" evidence="4">
    <location>
        <begin position="433"/>
        <end position="494"/>
    </location>
</feature>
<dbReference type="Proteomes" id="UP000006727">
    <property type="component" value="Chromosome 1"/>
</dbReference>
<feature type="region of interest" description="Disordered" evidence="4">
    <location>
        <begin position="299"/>
        <end position="324"/>
    </location>
</feature>
<dbReference type="Gramene" id="Pp3c1_17760V3.1">
    <property type="protein sequence ID" value="Pp3c1_17760V3.1"/>
    <property type="gene ID" value="Pp3c1_17760"/>
</dbReference>
<evidence type="ECO:0000313" key="7">
    <source>
        <dbReference type="EMBL" id="PNR62348.1"/>
    </source>
</evidence>
<feature type="compositionally biased region" description="Basic and acidic residues" evidence="4">
    <location>
        <begin position="888"/>
        <end position="898"/>
    </location>
</feature>
<dbReference type="GO" id="GO:0003723">
    <property type="term" value="F:RNA binding"/>
    <property type="evidence" value="ECO:0000318"/>
    <property type="project" value="GO_Central"/>
</dbReference>
<feature type="region of interest" description="Disordered" evidence="4">
    <location>
        <begin position="1"/>
        <end position="148"/>
    </location>
</feature>
<feature type="region of interest" description="Disordered" evidence="4">
    <location>
        <begin position="686"/>
        <end position="716"/>
    </location>
</feature>
<reference evidence="7 9" key="2">
    <citation type="journal article" date="2018" name="Plant J.">
        <title>The Physcomitrella patens chromosome-scale assembly reveals moss genome structure and evolution.</title>
        <authorList>
            <person name="Lang D."/>
            <person name="Ullrich K.K."/>
            <person name="Murat F."/>
            <person name="Fuchs J."/>
            <person name="Jenkins J."/>
            <person name="Haas F.B."/>
            <person name="Piednoel M."/>
            <person name="Gundlach H."/>
            <person name="Van Bel M."/>
            <person name="Meyberg R."/>
            <person name="Vives C."/>
            <person name="Morata J."/>
            <person name="Symeonidi A."/>
            <person name="Hiss M."/>
            <person name="Muchero W."/>
            <person name="Kamisugi Y."/>
            <person name="Saleh O."/>
            <person name="Blanc G."/>
            <person name="Decker E.L."/>
            <person name="van Gessel N."/>
            <person name="Grimwood J."/>
            <person name="Hayes R.D."/>
            <person name="Graham S.W."/>
            <person name="Gunter L.E."/>
            <person name="McDaniel S.F."/>
            <person name="Hoernstein S.N.W."/>
            <person name="Larsson A."/>
            <person name="Li F.W."/>
            <person name="Perroud P.F."/>
            <person name="Phillips J."/>
            <person name="Ranjan P."/>
            <person name="Rokshar D.S."/>
            <person name="Rothfels C.J."/>
            <person name="Schneider L."/>
            <person name="Shu S."/>
            <person name="Stevenson D.W."/>
            <person name="Thummler F."/>
            <person name="Tillich M."/>
            <person name="Villarreal Aguilar J.C."/>
            <person name="Widiez T."/>
            <person name="Wong G.K."/>
            <person name="Wymore A."/>
            <person name="Zhang Y."/>
            <person name="Zimmer A.D."/>
            <person name="Quatrano R.S."/>
            <person name="Mayer K.F.X."/>
            <person name="Goodstein D."/>
            <person name="Casacuberta J.M."/>
            <person name="Vandepoele K."/>
            <person name="Reski R."/>
            <person name="Cuming A.C."/>
            <person name="Tuskan G.A."/>
            <person name="Maumus F."/>
            <person name="Salse J."/>
            <person name="Schmutz J."/>
            <person name="Rensing S.A."/>
        </authorList>
    </citation>
    <scope>NUCLEOTIDE SEQUENCE [LARGE SCALE GENOMIC DNA]</scope>
    <source>
        <strain evidence="8 9">cv. Gransden 2004</strain>
    </source>
</reference>
<evidence type="ECO:0000313" key="8">
    <source>
        <dbReference type="EnsemblPlants" id="Pp3c1_17760V3.1"/>
    </source>
</evidence>
<dbReference type="SMART" id="SM00360">
    <property type="entry name" value="RRM"/>
    <property type="match status" value="1"/>
</dbReference>
<dbReference type="InterPro" id="IPR045137">
    <property type="entry name" value="RBM26/27"/>
</dbReference>
<evidence type="ECO:0000256" key="2">
    <source>
        <dbReference type="PROSITE-ProRule" id="PRU00176"/>
    </source>
</evidence>
<feature type="domain" description="C3H1-type" evidence="6">
    <location>
        <begin position="236"/>
        <end position="264"/>
    </location>
</feature>
<dbReference type="Pfam" id="PF00076">
    <property type="entry name" value="RRM_1"/>
    <property type="match status" value="1"/>
</dbReference>
<dbReference type="PaxDb" id="3218-PP1S43_253V6.1"/>
<dbReference type="PANTHER" id="PTHR14398">
    <property type="entry name" value="RNA RECOGNITION RRM/RNP DOMAIN"/>
    <property type="match status" value="1"/>
</dbReference>
<evidence type="ECO:0000259" key="6">
    <source>
        <dbReference type="PROSITE" id="PS50103"/>
    </source>
</evidence>
<dbReference type="Gene3D" id="3.30.70.330">
    <property type="match status" value="1"/>
</dbReference>
<keyword evidence="1 2" id="KW-0694">RNA-binding</keyword>
<keyword evidence="3" id="KW-0479">Metal-binding</keyword>
<dbReference type="InterPro" id="IPR000571">
    <property type="entry name" value="Znf_CCCH"/>
</dbReference>
<dbReference type="EnsemblPlants" id="Pp3c1_17760V3.2">
    <property type="protein sequence ID" value="Pp3c1_17760V3.2"/>
    <property type="gene ID" value="Pp3c1_17760"/>
</dbReference>
<feature type="domain" description="RRM" evidence="5">
    <location>
        <begin position="500"/>
        <end position="572"/>
    </location>
</feature>
<protein>
    <submittedName>
        <fullName evidence="7 8">Uncharacterized protein</fullName>
    </submittedName>
</protein>
<feature type="compositionally biased region" description="Polar residues" evidence="4">
    <location>
        <begin position="578"/>
        <end position="594"/>
    </location>
</feature>
<dbReference type="InterPro" id="IPR000504">
    <property type="entry name" value="RRM_dom"/>
</dbReference>
<feature type="compositionally biased region" description="Basic and acidic residues" evidence="4">
    <location>
        <begin position="66"/>
        <end position="75"/>
    </location>
</feature>
<feature type="compositionally biased region" description="Acidic residues" evidence="4">
    <location>
        <begin position="39"/>
        <end position="51"/>
    </location>
</feature>
<dbReference type="PROSITE" id="PS50102">
    <property type="entry name" value="RRM"/>
    <property type="match status" value="1"/>
</dbReference>
<dbReference type="InterPro" id="IPR035979">
    <property type="entry name" value="RBD_domain_sf"/>
</dbReference>
<dbReference type="KEGG" id="ppp:112284972"/>
<evidence type="ECO:0000259" key="5">
    <source>
        <dbReference type="PROSITE" id="PS50102"/>
    </source>
</evidence>
<dbReference type="InterPro" id="IPR012677">
    <property type="entry name" value="Nucleotide-bd_a/b_plait_sf"/>
</dbReference>
<dbReference type="FunFam" id="3.30.70.330:FF:000719">
    <property type="entry name" value="Predicted protein"/>
    <property type="match status" value="1"/>
</dbReference>
<feature type="region of interest" description="Disordered" evidence="4">
    <location>
        <begin position="878"/>
        <end position="931"/>
    </location>
</feature>
<dbReference type="Gramene" id="Pp3c1_17760V3.4">
    <property type="protein sequence ID" value="Pp3c1_17760V3.4"/>
    <property type="gene ID" value="Pp3c1_17760"/>
</dbReference>
<evidence type="ECO:0000256" key="1">
    <source>
        <dbReference type="ARBA" id="ARBA00022884"/>
    </source>
</evidence>
<keyword evidence="3" id="KW-0863">Zinc-finger</keyword>
<dbReference type="FunCoup" id="A0A2K1L8H5">
    <property type="interactions" value="2032"/>
</dbReference>
<feature type="compositionally biased region" description="Polar residues" evidence="4">
    <location>
        <begin position="729"/>
        <end position="753"/>
    </location>
</feature>
<dbReference type="PANTHER" id="PTHR14398:SF0">
    <property type="entry name" value="ZINC FINGER PROTEIN SWM"/>
    <property type="match status" value="1"/>
</dbReference>
<dbReference type="EnsemblPlants" id="Pp3c1_17760V3.4">
    <property type="protein sequence ID" value="Pp3c1_17760V3.4"/>
    <property type="gene ID" value="Pp3c1_17760"/>
</dbReference>
<feature type="region of interest" description="Disordered" evidence="4">
    <location>
        <begin position="578"/>
        <end position="599"/>
    </location>
</feature>
<dbReference type="GeneID" id="112284972"/>
<keyword evidence="9" id="KW-1185">Reference proteome</keyword>
<feature type="compositionally biased region" description="Basic and acidic residues" evidence="4">
    <location>
        <begin position="1"/>
        <end position="15"/>
    </location>
</feature>
<evidence type="ECO:0000256" key="3">
    <source>
        <dbReference type="PROSITE-ProRule" id="PRU00723"/>
    </source>
</evidence>
<evidence type="ECO:0000256" key="4">
    <source>
        <dbReference type="SAM" id="MobiDB-lite"/>
    </source>
</evidence>
<dbReference type="SUPFAM" id="SSF54928">
    <property type="entry name" value="RNA-binding domain, RBD"/>
    <property type="match status" value="1"/>
</dbReference>
<dbReference type="OrthoDB" id="443401at2759"/>
<reference evidence="7 9" key="1">
    <citation type="journal article" date="2008" name="Science">
        <title>The Physcomitrella genome reveals evolutionary insights into the conquest of land by plants.</title>
        <authorList>
            <person name="Rensing S."/>
            <person name="Lang D."/>
            <person name="Zimmer A."/>
            <person name="Terry A."/>
            <person name="Salamov A."/>
            <person name="Shapiro H."/>
            <person name="Nishiyama T."/>
            <person name="Perroud P.-F."/>
            <person name="Lindquist E."/>
            <person name="Kamisugi Y."/>
            <person name="Tanahashi T."/>
            <person name="Sakakibara K."/>
            <person name="Fujita T."/>
            <person name="Oishi K."/>
            <person name="Shin-I T."/>
            <person name="Kuroki Y."/>
            <person name="Toyoda A."/>
            <person name="Suzuki Y."/>
            <person name="Hashimoto A."/>
            <person name="Yamaguchi K."/>
            <person name="Sugano A."/>
            <person name="Kohara Y."/>
            <person name="Fujiyama A."/>
            <person name="Anterola A."/>
            <person name="Aoki S."/>
            <person name="Ashton N."/>
            <person name="Barbazuk W.B."/>
            <person name="Barker E."/>
            <person name="Bennetzen J."/>
            <person name="Bezanilla M."/>
            <person name="Blankenship R."/>
            <person name="Cho S.H."/>
            <person name="Dutcher S."/>
            <person name="Estelle M."/>
            <person name="Fawcett J.A."/>
            <person name="Gundlach H."/>
            <person name="Hanada K."/>
            <person name="Heyl A."/>
            <person name="Hicks K.A."/>
            <person name="Hugh J."/>
            <person name="Lohr M."/>
            <person name="Mayer K."/>
            <person name="Melkozernov A."/>
            <person name="Murata T."/>
            <person name="Nelson D."/>
            <person name="Pils B."/>
            <person name="Prigge M."/>
            <person name="Reiss B."/>
            <person name="Renner T."/>
            <person name="Rombauts S."/>
            <person name="Rushton P."/>
            <person name="Sanderfoot A."/>
            <person name="Schween G."/>
            <person name="Shiu S.-H."/>
            <person name="Stueber K."/>
            <person name="Theodoulou F.L."/>
            <person name="Tu H."/>
            <person name="Van de Peer Y."/>
            <person name="Verrier P.J."/>
            <person name="Waters E."/>
            <person name="Wood A."/>
            <person name="Yang L."/>
            <person name="Cove D."/>
            <person name="Cuming A."/>
            <person name="Hasebe M."/>
            <person name="Lucas S."/>
            <person name="Mishler D.B."/>
            <person name="Reski R."/>
            <person name="Grigoriev I."/>
            <person name="Quatrano R.S."/>
            <person name="Boore J.L."/>
        </authorList>
    </citation>
    <scope>NUCLEOTIDE SEQUENCE [LARGE SCALE GENOMIC DNA]</scope>
    <source>
        <strain evidence="8 9">cv. Gransden 2004</strain>
    </source>
</reference>
<dbReference type="CDD" id="cd12257">
    <property type="entry name" value="RRM1_RBM26_like"/>
    <property type="match status" value="1"/>
</dbReference>
<gene>
    <name evidence="8" type="primary">LOC112284972</name>
    <name evidence="7" type="ORF">PHYPA_000772</name>
</gene>
<dbReference type="EMBL" id="ABEU02000001">
    <property type="protein sequence ID" value="PNR62348.1"/>
    <property type="molecule type" value="Genomic_DNA"/>
</dbReference>
<reference evidence="8" key="3">
    <citation type="submission" date="2020-12" db="UniProtKB">
        <authorList>
            <consortium name="EnsemblPlants"/>
        </authorList>
    </citation>
    <scope>IDENTIFICATION</scope>
</reference>
<feature type="compositionally biased region" description="Basic and acidic residues" evidence="4">
    <location>
        <begin position="104"/>
        <end position="120"/>
    </location>
</feature>
<dbReference type="PROSITE" id="PS50103">
    <property type="entry name" value="ZF_C3H1"/>
    <property type="match status" value="1"/>
</dbReference>
<feature type="compositionally biased region" description="Basic and acidic residues" evidence="4">
    <location>
        <begin position="86"/>
        <end position="97"/>
    </location>
</feature>
<dbReference type="Gramene" id="Pp3c1_17760V3.2">
    <property type="protein sequence ID" value="Pp3c1_17760V3.2"/>
    <property type="gene ID" value="Pp3c1_17760"/>
</dbReference>
<feature type="region of interest" description="Disordered" evidence="4">
    <location>
        <begin position="729"/>
        <end position="776"/>
    </location>
</feature>
<feature type="compositionally biased region" description="Low complexity" evidence="4">
    <location>
        <begin position="303"/>
        <end position="313"/>
    </location>
</feature>
<dbReference type="AlphaFoldDB" id="A0A2K1L8H5"/>
<feature type="compositionally biased region" description="Basic and acidic residues" evidence="4">
    <location>
        <begin position="908"/>
        <end position="923"/>
    </location>
</feature>
<dbReference type="RefSeq" id="XP_024381176.1">
    <property type="nucleotide sequence ID" value="XM_024525408.2"/>
</dbReference>
<dbReference type="GO" id="GO:0008270">
    <property type="term" value="F:zinc ion binding"/>
    <property type="evidence" value="ECO:0007669"/>
    <property type="project" value="UniProtKB-KW"/>
</dbReference>
<keyword evidence="3" id="KW-0862">Zinc</keyword>
<dbReference type="Gramene" id="Pp3c1_17760V3.3">
    <property type="protein sequence ID" value="Pp3c1_17760V3.3"/>
    <property type="gene ID" value="Pp3c1_17760"/>
</dbReference>
<dbReference type="GO" id="GO:0005634">
    <property type="term" value="C:nucleus"/>
    <property type="evidence" value="ECO:0000318"/>
    <property type="project" value="GO_Central"/>
</dbReference>
<dbReference type="STRING" id="3218.A0A2K1L8H5"/>
<dbReference type="EnsemblPlants" id="Pp3c1_17760V3.3">
    <property type="protein sequence ID" value="Pp3c1_17760V3.3"/>
    <property type="gene ID" value="Pp3c1_17760"/>
</dbReference>
<accession>A0A2K1L8H5</accession>
<proteinExistence type="predicted"/>
<name>A0A2K1L8H5_PHYPA</name>
<evidence type="ECO:0000313" key="9">
    <source>
        <dbReference type="Proteomes" id="UP000006727"/>
    </source>
</evidence>
<feature type="zinc finger region" description="C3H1-type" evidence="3">
    <location>
        <begin position="236"/>
        <end position="264"/>
    </location>
</feature>
<organism evidence="7">
    <name type="scientific">Physcomitrium patens</name>
    <name type="common">Spreading-leaved earth moss</name>
    <name type="synonym">Physcomitrella patens</name>
    <dbReference type="NCBI Taxonomy" id="3218"/>
    <lineage>
        <taxon>Eukaryota</taxon>
        <taxon>Viridiplantae</taxon>
        <taxon>Streptophyta</taxon>
        <taxon>Embryophyta</taxon>
        <taxon>Bryophyta</taxon>
        <taxon>Bryophytina</taxon>
        <taxon>Bryopsida</taxon>
        <taxon>Funariidae</taxon>
        <taxon>Funariales</taxon>
        <taxon>Funariaceae</taxon>
        <taxon>Physcomitrium</taxon>
    </lineage>
</organism>
<feature type="compositionally biased region" description="Basic and acidic residues" evidence="4">
    <location>
        <begin position="378"/>
        <end position="388"/>
    </location>
</feature>
<dbReference type="EnsemblPlants" id="Pp3c1_17760V3.1">
    <property type="protein sequence ID" value="Pp3c1_17760V3.1"/>
    <property type="gene ID" value="Pp3c1_17760"/>
</dbReference>
<sequence length="931" mass="98940">MDDLEIVKPLDKAESLAEAAETRISPSHLERIPSAGAQDWEEELEEEDSSDDDRNHKHRRRVSRSRSGDRVDESNVSRYNGGGSNDLKRQTGDHGREGGGGQSNRERPSKFERLSGRDAGGRFSNGEQAERGLIRGGGPPFRGDAPSLGLDGVRMGRGRGAGSWVGPMPPPFADAPPLLSPNGGYFSNGRGLGGRGVGWPGGFGHMSGMGASSLELSHGGRGPPGVMNLGMGTGLGPVRPRCLDFEERGFCLRGDLCPMDHGSHIVVEDVQSLSQFNLPVNLSSGRGMAVAPGQMAASNTMLPTSAPSSSRGSRGSREPSIPPLEAPIVVNGQVSGAEPDLYDPDQPLWNKDRPEATGRVRKLSAFQTEHLEVVKEKPELKKNPDGRGVDGGSRGANSSSLHGADAVSTVWDRIGLVDVSAASAGVKLEEQRGQSRGVTWQPGRWEDREPVSGATNLNTNPGRGRGAAGWAEVGPPFNRSKDGSKLGPRAPGRSVEHAQRTLYVNCIPPNANQAEDLLMHFEKFGRVVDVRIPPHSDRAFIQFATREEAESALASPDAVMGNRFIRLSWANRDSINSDSGASTSFTGQPPTSGSEAAGGHAALVKGRGKLSLTGLNGVVAGLSGTSIPEGSNKATTSNGSATSLISPVAMASKKQEELELMREKIRQKQEALAQKRDDFRRKLDKLASQGVAGSEDPIVDHASKRQKGDNSSDVRPCKDIAAVGSLTTTSGIRKTNSGEVAQAGTTQASSKPTRSPHRRTPSGASVGHPASAWGPGRFKLDNRTTAFRVLPPLPATISDVAAVKDHFAAFGELSSVEVEDAEDHKVDSGQPWKSSSPIRISYSTRRSAERAMTQGRWFHGQSLNLVWVSVAVTNRPSESAPASITALTEHKTTGRGDANEVWEESSVEEQHHVESKASLKNEAHPSGARVV</sequence>